<organism evidence="2 3">
    <name type="scientific">Tanacetum coccineum</name>
    <dbReference type="NCBI Taxonomy" id="301880"/>
    <lineage>
        <taxon>Eukaryota</taxon>
        <taxon>Viridiplantae</taxon>
        <taxon>Streptophyta</taxon>
        <taxon>Embryophyta</taxon>
        <taxon>Tracheophyta</taxon>
        <taxon>Spermatophyta</taxon>
        <taxon>Magnoliopsida</taxon>
        <taxon>eudicotyledons</taxon>
        <taxon>Gunneridae</taxon>
        <taxon>Pentapetalae</taxon>
        <taxon>asterids</taxon>
        <taxon>campanulids</taxon>
        <taxon>Asterales</taxon>
        <taxon>Asteraceae</taxon>
        <taxon>Asteroideae</taxon>
        <taxon>Anthemideae</taxon>
        <taxon>Anthemidinae</taxon>
        <taxon>Tanacetum</taxon>
    </lineage>
</organism>
<protein>
    <submittedName>
        <fullName evidence="2">Uncharacterized protein</fullName>
    </submittedName>
</protein>
<evidence type="ECO:0000313" key="3">
    <source>
        <dbReference type="Proteomes" id="UP001151760"/>
    </source>
</evidence>
<keyword evidence="3" id="KW-1185">Reference proteome</keyword>
<accession>A0ABQ5BV59</accession>
<evidence type="ECO:0000313" key="2">
    <source>
        <dbReference type="EMBL" id="GJT17747.1"/>
    </source>
</evidence>
<dbReference type="EMBL" id="BQNB010013583">
    <property type="protein sequence ID" value="GJT17747.1"/>
    <property type="molecule type" value="Genomic_DNA"/>
</dbReference>
<sequence>MARQGARALGACCRVCATQWPGGVRLAARIRRDARAERVGEERDPGLGSRFARSVEESGVSRRTGGRVRIGGLRGEDLVVRLAFARVESVWVRVREWKETGAVCVESRMASGRGWYVLSRSLKLGFEEGKVYVCVWCVTEKRNFVVVGLWYRSGCRKVGVVVLIRCVWSGRGWGVSGRAVLRKPRGFLDGVRGLERCRERSARVGCVDGNRDRARGLGLAEEEAGCEMRMERAWMISGGRSVGCGGDVVGARECEGWWGRGVAGGVELVDVRECRWKRGTTYSQAPQRGQTDLSMPETDLQHGSMVSEDSEFELIAYSDADHAGCHDDCKSTSGVI</sequence>
<reference evidence="2" key="1">
    <citation type="journal article" date="2022" name="Int. J. Mol. Sci.">
        <title>Draft Genome of Tanacetum Coccineum: Genomic Comparison of Closely Related Tanacetum-Family Plants.</title>
        <authorList>
            <person name="Yamashiro T."/>
            <person name="Shiraishi A."/>
            <person name="Nakayama K."/>
            <person name="Satake H."/>
        </authorList>
    </citation>
    <scope>NUCLEOTIDE SEQUENCE</scope>
</reference>
<comment type="caution">
    <text evidence="2">The sequence shown here is derived from an EMBL/GenBank/DDBJ whole genome shotgun (WGS) entry which is preliminary data.</text>
</comment>
<gene>
    <name evidence="2" type="ORF">Tco_0876453</name>
</gene>
<reference evidence="2" key="2">
    <citation type="submission" date="2022-01" db="EMBL/GenBank/DDBJ databases">
        <authorList>
            <person name="Yamashiro T."/>
            <person name="Shiraishi A."/>
            <person name="Satake H."/>
            <person name="Nakayama K."/>
        </authorList>
    </citation>
    <scope>NUCLEOTIDE SEQUENCE</scope>
</reference>
<feature type="compositionally biased region" description="Polar residues" evidence="1">
    <location>
        <begin position="283"/>
        <end position="293"/>
    </location>
</feature>
<dbReference type="Proteomes" id="UP001151760">
    <property type="component" value="Unassembled WGS sequence"/>
</dbReference>
<proteinExistence type="predicted"/>
<evidence type="ECO:0000256" key="1">
    <source>
        <dbReference type="SAM" id="MobiDB-lite"/>
    </source>
</evidence>
<feature type="region of interest" description="Disordered" evidence="1">
    <location>
        <begin position="283"/>
        <end position="305"/>
    </location>
</feature>
<name>A0ABQ5BV59_9ASTR</name>